<name>A0A0X1KQL4_9THEM</name>
<dbReference type="Gene3D" id="3.90.230.10">
    <property type="entry name" value="Creatinase/methionine aminopeptidase superfamily"/>
    <property type="match status" value="1"/>
</dbReference>
<dbReference type="Proteomes" id="UP000077469">
    <property type="component" value="Chromosome"/>
</dbReference>
<sequence>MVREVFRERINTLRKLIEEEQAEALLISRCDNFAWATLGARNYVTINSEVGSVHLLLVEDSIYILTNNIERKRIEQEELNEDVLGDVEFAEYMWSKDLWDVLKSFVQGKKLLSDTGWFDSRNVSDQLKNFRLVMSEPEIETYRWLGANCDEIFSNTMLKFSPEMTELQVQAEMSKAFFERGIEPILILVFGEESAQLYRHNLPRNVRVGKKLFVSVCVRKKGLVLSSTRSVLFGRDEDWIKQHRDNCYVEAAALENSKPGKKLSEVFEEIKKAYVAVNKPHEWFLHHQGGLAGYNAREVIANEDTDYSLKAGNVVAWNPTITGTKSEDTFLVLEDGLECFSYPESSRWPALNLQIGSLTLKRPDIVVL</sequence>
<dbReference type="PANTHER" id="PTHR46112:SF2">
    <property type="entry name" value="XAA-PRO AMINOPEPTIDASE P-RELATED"/>
    <property type="match status" value="1"/>
</dbReference>
<dbReference type="SUPFAM" id="SSF53092">
    <property type="entry name" value="Creatinase/prolidase N-terminal domain"/>
    <property type="match status" value="1"/>
</dbReference>
<dbReference type="Pfam" id="PF00557">
    <property type="entry name" value="Peptidase_M24"/>
    <property type="match status" value="1"/>
</dbReference>
<dbReference type="EMBL" id="CP007141">
    <property type="protein sequence ID" value="AJC73597.1"/>
    <property type="molecule type" value="Genomic_DNA"/>
</dbReference>
<dbReference type="InterPro" id="IPR000994">
    <property type="entry name" value="Pept_M24"/>
</dbReference>
<dbReference type="PATRIC" id="fig|1123384.7.peg.892"/>
<dbReference type="PaxDb" id="1123384-AJ81_04560"/>
<dbReference type="OrthoDB" id="4850044at2"/>
<dbReference type="SUPFAM" id="SSF55920">
    <property type="entry name" value="Creatinase/aminopeptidase"/>
    <property type="match status" value="1"/>
</dbReference>
<dbReference type="KEGG" id="phy:AJ81_04560"/>
<feature type="domain" description="Peptidase M24" evidence="1">
    <location>
        <begin position="147"/>
        <end position="332"/>
    </location>
</feature>
<gene>
    <name evidence="2" type="ORF">AJ81_04560</name>
</gene>
<protein>
    <submittedName>
        <fullName evidence="2">Peptidase M24</fullName>
    </submittedName>
</protein>
<evidence type="ECO:0000259" key="1">
    <source>
        <dbReference type="Pfam" id="PF00557"/>
    </source>
</evidence>
<dbReference type="Gene3D" id="3.40.350.10">
    <property type="entry name" value="Creatinase/prolidase N-terminal domain"/>
    <property type="match status" value="1"/>
</dbReference>
<proteinExistence type="predicted"/>
<accession>A0A0X1KQL4</accession>
<dbReference type="InterPro" id="IPR036005">
    <property type="entry name" value="Creatinase/aminopeptidase-like"/>
</dbReference>
<dbReference type="AlphaFoldDB" id="A0A0X1KQL4"/>
<dbReference type="InterPro" id="IPR029149">
    <property type="entry name" value="Creatin/AminoP/Spt16_N"/>
</dbReference>
<evidence type="ECO:0000313" key="3">
    <source>
        <dbReference type="Proteomes" id="UP000077469"/>
    </source>
</evidence>
<dbReference type="PANTHER" id="PTHR46112">
    <property type="entry name" value="AMINOPEPTIDASE"/>
    <property type="match status" value="1"/>
</dbReference>
<keyword evidence="3" id="KW-1185">Reference proteome</keyword>
<dbReference type="InterPro" id="IPR050659">
    <property type="entry name" value="Peptidase_M24B"/>
</dbReference>
<dbReference type="CDD" id="cd01066">
    <property type="entry name" value="APP_MetAP"/>
    <property type="match status" value="1"/>
</dbReference>
<evidence type="ECO:0000313" key="2">
    <source>
        <dbReference type="EMBL" id="AJC73597.1"/>
    </source>
</evidence>
<reference evidence="2 3" key="1">
    <citation type="submission" date="2014-01" db="EMBL/GenBank/DDBJ databases">
        <title>Genome sequencing of Thermotog hypogea.</title>
        <authorList>
            <person name="Zhang X."/>
            <person name="Alvare G."/>
            <person name="Fristensky B."/>
            <person name="Chen L."/>
            <person name="Suen T."/>
            <person name="Chen Q."/>
            <person name="Ma K."/>
        </authorList>
    </citation>
    <scope>NUCLEOTIDE SEQUENCE [LARGE SCALE GENOMIC DNA]</scope>
    <source>
        <strain evidence="2 3">DSM 11164</strain>
    </source>
</reference>
<dbReference type="STRING" id="1123384.AJ81_04560"/>
<organism evidence="2 3">
    <name type="scientific">Pseudothermotoga hypogea DSM 11164 = NBRC 106472</name>
    <dbReference type="NCBI Taxonomy" id="1123384"/>
    <lineage>
        <taxon>Bacteria</taxon>
        <taxon>Thermotogati</taxon>
        <taxon>Thermotogota</taxon>
        <taxon>Thermotogae</taxon>
        <taxon>Thermotogales</taxon>
        <taxon>Thermotogaceae</taxon>
        <taxon>Pseudothermotoga</taxon>
    </lineage>
</organism>